<evidence type="ECO:0000259" key="13">
    <source>
        <dbReference type="PROSITE" id="PS50016"/>
    </source>
</evidence>
<name>R7V407_CAPTE</name>
<dbReference type="PANTHER" id="PTHR46174:SF1">
    <property type="entry name" value="CXXC-TYPE ZINC FINGER PROTEIN 1"/>
    <property type="match status" value="1"/>
</dbReference>
<dbReference type="FunCoup" id="R7V407">
    <property type="interactions" value="927"/>
</dbReference>
<evidence type="ECO:0000256" key="7">
    <source>
        <dbReference type="ARBA" id="ARBA00023163"/>
    </source>
</evidence>
<keyword evidence="4" id="KW-0862">Zinc</keyword>
<keyword evidence="17" id="KW-1185">Reference proteome</keyword>
<dbReference type="OMA" id="IRVGHKP"/>
<dbReference type="PROSITE" id="PS50016">
    <property type="entry name" value="ZF_PHD_2"/>
    <property type="match status" value="1"/>
</dbReference>
<keyword evidence="6" id="KW-0238">DNA-binding</keyword>
<reference evidence="15 17" key="2">
    <citation type="journal article" date="2013" name="Nature">
        <title>Insights into bilaterian evolution from three spiralian genomes.</title>
        <authorList>
            <person name="Simakov O."/>
            <person name="Marletaz F."/>
            <person name="Cho S.J."/>
            <person name="Edsinger-Gonzales E."/>
            <person name="Havlak P."/>
            <person name="Hellsten U."/>
            <person name="Kuo D.H."/>
            <person name="Larsson T."/>
            <person name="Lv J."/>
            <person name="Arendt D."/>
            <person name="Savage R."/>
            <person name="Osoegawa K."/>
            <person name="de Jong P."/>
            <person name="Grimwood J."/>
            <person name="Chapman J.A."/>
            <person name="Shapiro H."/>
            <person name="Aerts A."/>
            <person name="Otillar R.P."/>
            <person name="Terry A.Y."/>
            <person name="Boore J.L."/>
            <person name="Grigoriev I.V."/>
            <person name="Lindberg D.R."/>
            <person name="Seaver E.C."/>
            <person name="Weisblat D.A."/>
            <person name="Putnam N.H."/>
            <person name="Rokhsar D.S."/>
        </authorList>
    </citation>
    <scope>NUCLEOTIDE SEQUENCE</scope>
    <source>
        <strain evidence="15 17">I ESC-2004</strain>
    </source>
</reference>
<evidence type="ECO:0000256" key="8">
    <source>
        <dbReference type="ARBA" id="ARBA00023242"/>
    </source>
</evidence>
<dbReference type="InterPro" id="IPR037869">
    <property type="entry name" value="Spp1/CFP1"/>
</dbReference>
<evidence type="ECO:0000256" key="5">
    <source>
        <dbReference type="ARBA" id="ARBA00023015"/>
    </source>
</evidence>
<dbReference type="GO" id="GO:0048188">
    <property type="term" value="C:Set1C/COMPASS complex"/>
    <property type="evidence" value="ECO:0007669"/>
    <property type="project" value="InterPro"/>
</dbReference>
<evidence type="ECO:0000256" key="11">
    <source>
        <dbReference type="SAM" id="Coils"/>
    </source>
</evidence>
<dbReference type="SUPFAM" id="SSF57903">
    <property type="entry name" value="FYVE/PHD zinc finger"/>
    <property type="match status" value="1"/>
</dbReference>
<feature type="compositionally biased region" description="Basic and acidic residues" evidence="12">
    <location>
        <begin position="220"/>
        <end position="230"/>
    </location>
</feature>
<dbReference type="GO" id="GO:0008270">
    <property type="term" value="F:zinc ion binding"/>
    <property type="evidence" value="ECO:0007669"/>
    <property type="project" value="UniProtKB-KW"/>
</dbReference>
<evidence type="ECO:0000313" key="17">
    <source>
        <dbReference type="Proteomes" id="UP000014760"/>
    </source>
</evidence>
<dbReference type="InterPro" id="IPR019787">
    <property type="entry name" value="Znf_PHD-finger"/>
</dbReference>
<sequence length="526" mass="61253">MSDVYCICRSTDCSTFMIACDNCEEWYHGSCINVNANEAKYIKRFYCKICRKKNPELKIKYKTKKLKEKEERDKFRDDIKKKKDIKPGKIDEKIRAEMKHKERQHKHQEERKSTRRCGNCEACNRKSDCSRCDFCRDMKKFGGVNKLRQKCRLRQCANLKRKRADSDEYIPSGISKKEKAKAAKKEKEKEVKAKRKYKKRQVSQRRANSVSSLRFFPQPKPKDQSAEKPKRAYKRRAAAGSDTEEMLAVSQEAIQCYGPRCIERAREGSKYCSDNCGLKLATNRLFQILPQRIQHWQAASSIAEENNRNILEAIRENQQEAKNHLVQLDLRHKNLDALIERAKNATIDPDAENAQDEEETEMSMYCITCGHEINCRTALRHMEKCFAKYESQTSFGSIYRTRIEGNSMFCDFFNPQSMTYCKRLKVMCPEHGKDPRVAEDEVCGFPLVEDVFRETGEFCRCQKRKCNKHYCWEKFRRAEIDMERVRQVSLGNDHLAALLLRAITATHEGLGVVAFSDGNSIGCCLI</sequence>
<keyword evidence="3 10" id="KW-0863">Zinc-finger</keyword>
<evidence type="ECO:0000256" key="4">
    <source>
        <dbReference type="ARBA" id="ARBA00022833"/>
    </source>
</evidence>
<keyword evidence="8" id="KW-0539">Nucleus</keyword>
<evidence type="ECO:0000256" key="1">
    <source>
        <dbReference type="ARBA" id="ARBA00004123"/>
    </source>
</evidence>
<dbReference type="PANTHER" id="PTHR46174">
    <property type="entry name" value="CXXC-TYPE ZINC FINGER PROTEIN 1"/>
    <property type="match status" value="1"/>
</dbReference>
<feature type="region of interest" description="Disordered" evidence="12">
    <location>
        <begin position="168"/>
        <end position="241"/>
    </location>
</feature>
<reference evidence="17" key="1">
    <citation type="submission" date="2012-12" db="EMBL/GenBank/DDBJ databases">
        <authorList>
            <person name="Hellsten U."/>
            <person name="Grimwood J."/>
            <person name="Chapman J.A."/>
            <person name="Shapiro H."/>
            <person name="Aerts A."/>
            <person name="Otillar R.P."/>
            <person name="Terry A.Y."/>
            <person name="Boore J.L."/>
            <person name="Simakov O."/>
            <person name="Marletaz F."/>
            <person name="Cho S.-J."/>
            <person name="Edsinger-Gonzales E."/>
            <person name="Havlak P."/>
            <person name="Kuo D.-H."/>
            <person name="Larsson T."/>
            <person name="Lv J."/>
            <person name="Arendt D."/>
            <person name="Savage R."/>
            <person name="Osoegawa K."/>
            <person name="de Jong P."/>
            <person name="Lindberg D.R."/>
            <person name="Seaver E.C."/>
            <person name="Weisblat D.A."/>
            <person name="Putnam N.H."/>
            <person name="Grigoriev I.V."/>
            <person name="Rokhsar D.S."/>
        </authorList>
    </citation>
    <scope>NUCLEOTIDE SEQUENCE</scope>
    <source>
        <strain evidence="17">I ESC-2004</strain>
    </source>
</reference>
<dbReference type="AlphaFoldDB" id="R7V407"/>
<keyword evidence="11" id="KW-0175">Coiled coil</keyword>
<evidence type="ECO:0000256" key="10">
    <source>
        <dbReference type="PROSITE-ProRule" id="PRU00509"/>
    </source>
</evidence>
<evidence type="ECO:0000256" key="2">
    <source>
        <dbReference type="ARBA" id="ARBA00022723"/>
    </source>
</evidence>
<dbReference type="PROSITE" id="PS01359">
    <property type="entry name" value="ZF_PHD_1"/>
    <property type="match status" value="1"/>
</dbReference>
<dbReference type="Pfam" id="PF02008">
    <property type="entry name" value="zf-CXXC"/>
    <property type="match status" value="1"/>
</dbReference>
<evidence type="ECO:0000313" key="15">
    <source>
        <dbReference type="EMBL" id="ELU13588.1"/>
    </source>
</evidence>
<dbReference type="Pfam" id="PF00628">
    <property type="entry name" value="PHD"/>
    <property type="match status" value="1"/>
</dbReference>
<organism evidence="15">
    <name type="scientific">Capitella teleta</name>
    <name type="common">Polychaete worm</name>
    <dbReference type="NCBI Taxonomy" id="283909"/>
    <lineage>
        <taxon>Eukaryota</taxon>
        <taxon>Metazoa</taxon>
        <taxon>Spiralia</taxon>
        <taxon>Lophotrochozoa</taxon>
        <taxon>Annelida</taxon>
        <taxon>Polychaeta</taxon>
        <taxon>Sedentaria</taxon>
        <taxon>Scolecida</taxon>
        <taxon>Capitellidae</taxon>
        <taxon>Capitella</taxon>
    </lineage>
</organism>
<evidence type="ECO:0000256" key="6">
    <source>
        <dbReference type="ARBA" id="ARBA00023125"/>
    </source>
</evidence>
<evidence type="ECO:0000313" key="16">
    <source>
        <dbReference type="EnsemblMetazoa" id="CapteP177878"/>
    </source>
</evidence>
<protein>
    <recommendedName>
        <fullName evidence="9">CXXC-type zinc finger protein 1</fullName>
    </recommendedName>
</protein>
<dbReference type="EnsemblMetazoa" id="CapteT177878">
    <property type="protein sequence ID" value="CapteP177878"/>
    <property type="gene ID" value="CapteG177878"/>
</dbReference>
<dbReference type="Gene3D" id="3.30.40.10">
    <property type="entry name" value="Zinc/RING finger domain, C3HC4 (zinc finger)"/>
    <property type="match status" value="1"/>
</dbReference>
<dbReference type="InterPro" id="IPR011011">
    <property type="entry name" value="Znf_FYVE_PHD"/>
</dbReference>
<dbReference type="InterPro" id="IPR013083">
    <property type="entry name" value="Znf_RING/FYVE/PHD"/>
</dbReference>
<reference evidence="16" key="3">
    <citation type="submission" date="2015-06" db="UniProtKB">
        <authorList>
            <consortium name="EnsemblMetazoa"/>
        </authorList>
    </citation>
    <scope>IDENTIFICATION</scope>
</reference>
<dbReference type="PROSITE" id="PS51058">
    <property type="entry name" value="ZF_CXXC"/>
    <property type="match status" value="1"/>
</dbReference>
<evidence type="ECO:0000256" key="9">
    <source>
        <dbReference type="ARBA" id="ARBA00023828"/>
    </source>
</evidence>
<evidence type="ECO:0000256" key="12">
    <source>
        <dbReference type="SAM" id="MobiDB-lite"/>
    </source>
</evidence>
<feature type="domain" description="CXXC-type" evidence="14">
    <location>
        <begin position="108"/>
        <end position="157"/>
    </location>
</feature>
<dbReference type="Proteomes" id="UP000014760">
    <property type="component" value="Unassembled WGS sequence"/>
</dbReference>
<dbReference type="STRING" id="283909.R7V407"/>
<dbReference type="OrthoDB" id="419183at2759"/>
<feature type="compositionally biased region" description="Basic residues" evidence="12">
    <location>
        <begin position="192"/>
        <end position="203"/>
    </location>
</feature>
<dbReference type="InterPro" id="IPR002857">
    <property type="entry name" value="Znf_CXXC"/>
</dbReference>
<dbReference type="InterPro" id="IPR001965">
    <property type="entry name" value="Znf_PHD"/>
</dbReference>
<proteinExistence type="predicted"/>
<dbReference type="GO" id="GO:0045893">
    <property type="term" value="P:positive regulation of DNA-templated transcription"/>
    <property type="evidence" value="ECO:0007669"/>
    <property type="project" value="TreeGrafter"/>
</dbReference>
<keyword evidence="2" id="KW-0479">Metal-binding</keyword>
<dbReference type="SMART" id="SM00249">
    <property type="entry name" value="PHD"/>
    <property type="match status" value="1"/>
</dbReference>
<dbReference type="InterPro" id="IPR022056">
    <property type="entry name" value="CpG-bd_C"/>
</dbReference>
<evidence type="ECO:0000256" key="3">
    <source>
        <dbReference type="ARBA" id="ARBA00022771"/>
    </source>
</evidence>
<dbReference type="EMBL" id="AMQN01018933">
    <property type="status" value="NOT_ANNOTATED_CDS"/>
    <property type="molecule type" value="Genomic_DNA"/>
</dbReference>
<evidence type="ECO:0000259" key="14">
    <source>
        <dbReference type="PROSITE" id="PS51058"/>
    </source>
</evidence>
<dbReference type="GO" id="GO:0003677">
    <property type="term" value="F:DNA binding"/>
    <property type="evidence" value="ECO:0007669"/>
    <property type="project" value="UniProtKB-KW"/>
</dbReference>
<keyword evidence="7" id="KW-0804">Transcription</keyword>
<dbReference type="Pfam" id="PF12269">
    <property type="entry name" value="CpG_bind_C"/>
    <property type="match status" value="1"/>
</dbReference>
<feature type="coiled-coil region" evidence="11">
    <location>
        <begin position="311"/>
        <end position="345"/>
    </location>
</feature>
<feature type="compositionally biased region" description="Basic and acidic residues" evidence="12">
    <location>
        <begin position="175"/>
        <end position="191"/>
    </location>
</feature>
<dbReference type="HOGENOM" id="CLU_025011_2_0_1"/>
<feature type="domain" description="PHD-type" evidence="13">
    <location>
        <begin position="3"/>
        <end position="53"/>
    </location>
</feature>
<accession>R7V407</accession>
<gene>
    <name evidence="15" type="ORF">CAPTEDRAFT_177878</name>
</gene>
<keyword evidence="5" id="KW-0805">Transcription regulation</keyword>
<dbReference type="EMBL" id="KB295103">
    <property type="protein sequence ID" value="ELU13588.1"/>
    <property type="molecule type" value="Genomic_DNA"/>
</dbReference>
<dbReference type="InterPro" id="IPR019786">
    <property type="entry name" value="Zinc_finger_PHD-type_CS"/>
</dbReference>
<comment type="subcellular location">
    <subcellularLocation>
        <location evidence="1">Nucleus</location>
    </subcellularLocation>
</comment>